<gene>
    <name evidence="2" type="ORF">L195_g031138</name>
</gene>
<comment type="caution">
    <text evidence="2">The sequence shown here is derived from an EMBL/GenBank/DDBJ whole genome shotgun (WGS) entry which is preliminary data.</text>
</comment>
<dbReference type="AlphaFoldDB" id="A0A2K3L9K3"/>
<reference evidence="2 3" key="2">
    <citation type="journal article" date="2017" name="Front. Plant Sci.">
        <title>Gene Classification and Mining of Molecular Markers Useful in Red Clover (Trifolium pratense) Breeding.</title>
        <authorList>
            <person name="Istvanek J."/>
            <person name="Dluhosova J."/>
            <person name="Dluhos P."/>
            <person name="Patkova L."/>
            <person name="Nedelnik J."/>
            <person name="Repkova J."/>
        </authorList>
    </citation>
    <scope>NUCLEOTIDE SEQUENCE [LARGE SCALE GENOMIC DNA]</scope>
    <source>
        <strain evidence="3">cv. Tatra</strain>
        <tissue evidence="2">Young leaves</tissue>
    </source>
</reference>
<feature type="region of interest" description="Disordered" evidence="1">
    <location>
        <begin position="1"/>
        <end position="23"/>
    </location>
</feature>
<dbReference type="Proteomes" id="UP000236291">
    <property type="component" value="Unassembled WGS sequence"/>
</dbReference>
<sequence>MSKSSLPSSASNGRNSNPIKISKRDGHSLRLKLAIGCLPEKILSALHSVNEEHPNEEAALNKCNAAVCQVGKLVEDVESTLSQGKRTSKLNLCFLS</sequence>
<accession>A0A2K3L9K3</accession>
<evidence type="ECO:0000256" key="1">
    <source>
        <dbReference type="SAM" id="MobiDB-lite"/>
    </source>
</evidence>
<name>A0A2K3L9K3_TRIPR</name>
<evidence type="ECO:0000313" key="2">
    <source>
        <dbReference type="EMBL" id="PNX75206.1"/>
    </source>
</evidence>
<organism evidence="2 3">
    <name type="scientific">Trifolium pratense</name>
    <name type="common">Red clover</name>
    <dbReference type="NCBI Taxonomy" id="57577"/>
    <lineage>
        <taxon>Eukaryota</taxon>
        <taxon>Viridiplantae</taxon>
        <taxon>Streptophyta</taxon>
        <taxon>Embryophyta</taxon>
        <taxon>Tracheophyta</taxon>
        <taxon>Spermatophyta</taxon>
        <taxon>Magnoliopsida</taxon>
        <taxon>eudicotyledons</taxon>
        <taxon>Gunneridae</taxon>
        <taxon>Pentapetalae</taxon>
        <taxon>rosids</taxon>
        <taxon>fabids</taxon>
        <taxon>Fabales</taxon>
        <taxon>Fabaceae</taxon>
        <taxon>Papilionoideae</taxon>
        <taxon>50 kb inversion clade</taxon>
        <taxon>NPAAA clade</taxon>
        <taxon>Hologalegina</taxon>
        <taxon>IRL clade</taxon>
        <taxon>Trifolieae</taxon>
        <taxon>Trifolium</taxon>
    </lineage>
</organism>
<evidence type="ECO:0000313" key="3">
    <source>
        <dbReference type="Proteomes" id="UP000236291"/>
    </source>
</evidence>
<protein>
    <submittedName>
        <fullName evidence="2">Regulation of nuclear pre-mRNA domain-containing protein 1B</fullName>
    </submittedName>
</protein>
<reference evidence="2 3" key="1">
    <citation type="journal article" date="2014" name="Am. J. Bot.">
        <title>Genome assembly and annotation for red clover (Trifolium pratense; Fabaceae).</title>
        <authorList>
            <person name="Istvanek J."/>
            <person name="Jaros M."/>
            <person name="Krenek A."/>
            <person name="Repkova J."/>
        </authorList>
    </citation>
    <scope>NUCLEOTIDE SEQUENCE [LARGE SCALE GENOMIC DNA]</scope>
    <source>
        <strain evidence="3">cv. Tatra</strain>
        <tissue evidence="2">Young leaves</tissue>
    </source>
</reference>
<feature type="compositionally biased region" description="Polar residues" evidence="1">
    <location>
        <begin position="1"/>
        <end position="19"/>
    </location>
</feature>
<proteinExistence type="predicted"/>
<dbReference type="EMBL" id="ASHM01028682">
    <property type="protein sequence ID" value="PNX75206.1"/>
    <property type="molecule type" value="Genomic_DNA"/>
</dbReference>